<dbReference type="GO" id="GO:0008270">
    <property type="term" value="F:zinc ion binding"/>
    <property type="evidence" value="ECO:0007669"/>
    <property type="project" value="InterPro"/>
</dbReference>
<dbReference type="CDD" id="cd00067">
    <property type="entry name" value="GAL4"/>
    <property type="match status" value="1"/>
</dbReference>
<dbReference type="CDD" id="cd12148">
    <property type="entry name" value="fungal_TF_MHR"/>
    <property type="match status" value="1"/>
</dbReference>
<evidence type="ECO:0000256" key="2">
    <source>
        <dbReference type="ARBA" id="ARBA00023242"/>
    </source>
</evidence>
<dbReference type="InterPro" id="IPR007219">
    <property type="entry name" value="XnlR_reg_dom"/>
</dbReference>
<dbReference type="Proteomes" id="UP000799424">
    <property type="component" value="Unassembled WGS sequence"/>
</dbReference>
<dbReference type="SUPFAM" id="SSF57701">
    <property type="entry name" value="Zn2/Cys6 DNA-binding domain"/>
    <property type="match status" value="1"/>
</dbReference>
<dbReference type="GO" id="GO:0003677">
    <property type="term" value="F:DNA binding"/>
    <property type="evidence" value="ECO:0007669"/>
    <property type="project" value="InterPro"/>
</dbReference>
<dbReference type="SMART" id="SM00066">
    <property type="entry name" value="GAL4"/>
    <property type="match status" value="1"/>
</dbReference>
<evidence type="ECO:0000313" key="6">
    <source>
        <dbReference type="Proteomes" id="UP000799424"/>
    </source>
</evidence>
<organism evidence="5 6">
    <name type="scientific">Ophiobolus disseminans</name>
    <dbReference type="NCBI Taxonomy" id="1469910"/>
    <lineage>
        <taxon>Eukaryota</taxon>
        <taxon>Fungi</taxon>
        <taxon>Dikarya</taxon>
        <taxon>Ascomycota</taxon>
        <taxon>Pezizomycotina</taxon>
        <taxon>Dothideomycetes</taxon>
        <taxon>Pleosporomycetidae</taxon>
        <taxon>Pleosporales</taxon>
        <taxon>Pleosporineae</taxon>
        <taxon>Phaeosphaeriaceae</taxon>
        <taxon>Ophiobolus</taxon>
    </lineage>
</organism>
<proteinExistence type="predicted"/>
<name>A0A6A6ZUQ6_9PLEO</name>
<dbReference type="SMART" id="SM00906">
    <property type="entry name" value="Fungal_trans"/>
    <property type="match status" value="1"/>
</dbReference>
<dbReference type="OrthoDB" id="3266505at2759"/>
<dbReference type="InterPro" id="IPR001138">
    <property type="entry name" value="Zn2Cys6_DnaBD"/>
</dbReference>
<protein>
    <recommendedName>
        <fullName evidence="4">Zn(2)-C6 fungal-type domain-containing protein</fullName>
    </recommendedName>
</protein>
<dbReference type="Pfam" id="PF00172">
    <property type="entry name" value="Zn_clus"/>
    <property type="match status" value="1"/>
</dbReference>
<evidence type="ECO:0000313" key="5">
    <source>
        <dbReference type="EMBL" id="KAF2824573.1"/>
    </source>
</evidence>
<feature type="region of interest" description="Disordered" evidence="3">
    <location>
        <begin position="80"/>
        <end position="105"/>
    </location>
</feature>
<dbReference type="EMBL" id="MU006230">
    <property type="protein sequence ID" value="KAF2824573.1"/>
    <property type="molecule type" value="Genomic_DNA"/>
</dbReference>
<keyword evidence="6" id="KW-1185">Reference proteome</keyword>
<feature type="compositionally biased region" description="Polar residues" evidence="3">
    <location>
        <begin position="93"/>
        <end position="105"/>
    </location>
</feature>
<reference evidence="5" key="1">
    <citation type="journal article" date="2020" name="Stud. Mycol.">
        <title>101 Dothideomycetes genomes: a test case for predicting lifestyles and emergence of pathogens.</title>
        <authorList>
            <person name="Haridas S."/>
            <person name="Albert R."/>
            <person name="Binder M."/>
            <person name="Bloem J."/>
            <person name="Labutti K."/>
            <person name="Salamov A."/>
            <person name="Andreopoulos B."/>
            <person name="Baker S."/>
            <person name="Barry K."/>
            <person name="Bills G."/>
            <person name="Bluhm B."/>
            <person name="Cannon C."/>
            <person name="Castanera R."/>
            <person name="Culley D."/>
            <person name="Daum C."/>
            <person name="Ezra D."/>
            <person name="Gonzalez J."/>
            <person name="Henrissat B."/>
            <person name="Kuo A."/>
            <person name="Liang C."/>
            <person name="Lipzen A."/>
            <person name="Lutzoni F."/>
            <person name="Magnuson J."/>
            <person name="Mondo S."/>
            <person name="Nolan M."/>
            <person name="Ohm R."/>
            <person name="Pangilinan J."/>
            <person name="Park H.-J."/>
            <person name="Ramirez L."/>
            <person name="Alfaro M."/>
            <person name="Sun H."/>
            <person name="Tritt A."/>
            <person name="Yoshinaga Y."/>
            <person name="Zwiers L.-H."/>
            <person name="Turgeon B."/>
            <person name="Goodwin S."/>
            <person name="Spatafora J."/>
            <person name="Crous P."/>
            <person name="Grigoriev I."/>
        </authorList>
    </citation>
    <scope>NUCLEOTIDE SEQUENCE</scope>
    <source>
        <strain evidence="5">CBS 113818</strain>
    </source>
</reference>
<sequence length="552" mass="59836">MPNTSSAEPPAKRARLSGLPNEAARTQQACTACRERKIKCCGNQPCRYCSKRSLNCTFIDSGRKKMYSVAYVEGLEKSATSAGKEAPPPDLSEIQQGGSPGMTSPSLDAAGLATVSKQLRNVGYALLLKRAAIVSEPTMSSSIDFGTRIRDLTVDSRSPNLRGSTVLSHETPDNAYELEPDGTSMRRSRAGDIHWPSEEEAHGLLSSVVSSIGSVQHLIDPRSFSDRLSSFYEDESCKNYAIDLSHIEMLMVFALGGLLQGKLKEGSTFPGAEYFLEAVNNLPSLCTLRKADVLAIEVIGLVAFFLQCSDRKDDAYVYLVTNTKQAGVALRLAISNGLSRNYGGRPMKRSELVHRNRLWWTIYMQERRLAAATGNPVGILDDNISTSPPNEAAGFSPVAALNANIQLARITGKIVQSIYNSKHQFERQFLGTIQGLVAELTSLDEGLPPNCKVDVSYPTSLTRTSATLGLMFSQAMILTTRPILLHLAKSKLDGNDLNGALAAVPLLHKLATACIEAAGVSLDILRLLKQQKVLGMLSSRGVGFALMYIFLS</sequence>
<dbReference type="GO" id="GO:0000981">
    <property type="term" value="F:DNA-binding transcription factor activity, RNA polymerase II-specific"/>
    <property type="evidence" value="ECO:0007669"/>
    <property type="project" value="InterPro"/>
</dbReference>
<keyword evidence="2" id="KW-0539">Nucleus</keyword>
<dbReference type="PANTHER" id="PTHR46910:SF39">
    <property type="entry name" value="ZN(II)2CYS6 TRANSCRIPTION FACTOR (EUROFUNG)"/>
    <property type="match status" value="1"/>
</dbReference>
<evidence type="ECO:0000256" key="1">
    <source>
        <dbReference type="ARBA" id="ARBA00022723"/>
    </source>
</evidence>
<accession>A0A6A6ZUQ6</accession>
<dbReference type="AlphaFoldDB" id="A0A6A6ZUQ6"/>
<dbReference type="Gene3D" id="4.10.240.10">
    <property type="entry name" value="Zn(2)-C6 fungal-type DNA-binding domain"/>
    <property type="match status" value="1"/>
</dbReference>
<evidence type="ECO:0000259" key="4">
    <source>
        <dbReference type="PROSITE" id="PS50048"/>
    </source>
</evidence>
<dbReference type="PROSITE" id="PS50048">
    <property type="entry name" value="ZN2_CY6_FUNGAL_2"/>
    <property type="match status" value="1"/>
</dbReference>
<dbReference type="Pfam" id="PF04082">
    <property type="entry name" value="Fungal_trans"/>
    <property type="match status" value="1"/>
</dbReference>
<feature type="region of interest" description="Disordered" evidence="3">
    <location>
        <begin position="1"/>
        <end position="21"/>
    </location>
</feature>
<feature type="domain" description="Zn(2)-C6 fungal-type" evidence="4">
    <location>
        <begin position="29"/>
        <end position="58"/>
    </location>
</feature>
<keyword evidence="1" id="KW-0479">Metal-binding</keyword>
<evidence type="ECO:0000256" key="3">
    <source>
        <dbReference type="SAM" id="MobiDB-lite"/>
    </source>
</evidence>
<dbReference type="InterPro" id="IPR050987">
    <property type="entry name" value="AtrR-like"/>
</dbReference>
<dbReference type="PANTHER" id="PTHR46910">
    <property type="entry name" value="TRANSCRIPTION FACTOR PDR1"/>
    <property type="match status" value="1"/>
</dbReference>
<dbReference type="InterPro" id="IPR036864">
    <property type="entry name" value="Zn2-C6_fun-type_DNA-bd_sf"/>
</dbReference>
<feature type="region of interest" description="Disordered" evidence="3">
    <location>
        <begin position="160"/>
        <end position="189"/>
    </location>
</feature>
<dbReference type="PROSITE" id="PS00463">
    <property type="entry name" value="ZN2_CY6_FUNGAL_1"/>
    <property type="match status" value="1"/>
</dbReference>
<gene>
    <name evidence="5" type="ORF">CC86DRAFT_297327</name>
</gene>
<dbReference type="GO" id="GO:0006351">
    <property type="term" value="P:DNA-templated transcription"/>
    <property type="evidence" value="ECO:0007669"/>
    <property type="project" value="InterPro"/>
</dbReference>